<dbReference type="AlphaFoldDB" id="A0A0J7L0W9"/>
<protein>
    <submittedName>
        <fullName evidence="2">Uncharacterized protein</fullName>
    </submittedName>
</protein>
<feature type="region of interest" description="Disordered" evidence="1">
    <location>
        <begin position="51"/>
        <end position="84"/>
    </location>
</feature>
<dbReference type="Proteomes" id="UP000036403">
    <property type="component" value="Unassembled WGS sequence"/>
</dbReference>
<comment type="caution">
    <text evidence="2">The sequence shown here is derived from an EMBL/GenBank/DDBJ whole genome shotgun (WGS) entry which is preliminary data.</text>
</comment>
<evidence type="ECO:0000313" key="3">
    <source>
        <dbReference type="Proteomes" id="UP000036403"/>
    </source>
</evidence>
<accession>A0A0J7L0W9</accession>
<feature type="compositionally biased region" description="Polar residues" evidence="1">
    <location>
        <begin position="73"/>
        <end position="84"/>
    </location>
</feature>
<evidence type="ECO:0000313" key="2">
    <source>
        <dbReference type="EMBL" id="KMQ96281.1"/>
    </source>
</evidence>
<sequence>MRVKSDSRQNSMHAKRTLFEEWGGKRQPKEFNINIVHAQIHGMDPAALPSGTYLLPSRGPLSSSEKTRPPLRSSATTTTQQPCH</sequence>
<organism evidence="2 3">
    <name type="scientific">Lasius niger</name>
    <name type="common">Black garden ant</name>
    <dbReference type="NCBI Taxonomy" id="67767"/>
    <lineage>
        <taxon>Eukaryota</taxon>
        <taxon>Metazoa</taxon>
        <taxon>Ecdysozoa</taxon>
        <taxon>Arthropoda</taxon>
        <taxon>Hexapoda</taxon>
        <taxon>Insecta</taxon>
        <taxon>Pterygota</taxon>
        <taxon>Neoptera</taxon>
        <taxon>Endopterygota</taxon>
        <taxon>Hymenoptera</taxon>
        <taxon>Apocrita</taxon>
        <taxon>Aculeata</taxon>
        <taxon>Formicoidea</taxon>
        <taxon>Formicidae</taxon>
        <taxon>Formicinae</taxon>
        <taxon>Lasius</taxon>
        <taxon>Lasius</taxon>
    </lineage>
</organism>
<reference evidence="2 3" key="1">
    <citation type="submission" date="2015-04" db="EMBL/GenBank/DDBJ databases">
        <title>Lasius niger genome sequencing.</title>
        <authorList>
            <person name="Konorov E.A."/>
            <person name="Nikitin M.A."/>
            <person name="Kirill M.V."/>
            <person name="Chang P."/>
        </authorList>
    </citation>
    <scope>NUCLEOTIDE SEQUENCE [LARGE SCALE GENOMIC DNA]</scope>
    <source>
        <tissue evidence="2">Whole</tissue>
    </source>
</reference>
<name>A0A0J7L0W9_LASNI</name>
<dbReference type="PaxDb" id="67767-A0A0J7L0W9"/>
<dbReference type="EMBL" id="LBMM01001459">
    <property type="protein sequence ID" value="KMQ96281.1"/>
    <property type="molecule type" value="Genomic_DNA"/>
</dbReference>
<proteinExistence type="predicted"/>
<gene>
    <name evidence="2" type="ORF">RF55_3443</name>
</gene>
<keyword evidence="3" id="KW-1185">Reference proteome</keyword>
<evidence type="ECO:0000256" key="1">
    <source>
        <dbReference type="SAM" id="MobiDB-lite"/>
    </source>
</evidence>